<sequence>MSDSEFISARQERWRVAHNSLDPDKLMALMTEDCDYSDHGLGVAHINGTELRALADAVFSSVSEMIFETVSLNGTKEFTAWEWTAKGRMLKELPGVPYKVGQEFEAVGCSLFWWDGESGKIRILVEYSKFLE</sequence>
<dbReference type="InterPro" id="IPR032710">
    <property type="entry name" value="NTF2-like_dom_sf"/>
</dbReference>
<dbReference type="Gene3D" id="3.10.450.50">
    <property type="match status" value="1"/>
</dbReference>
<evidence type="ECO:0000313" key="3">
    <source>
        <dbReference type="Proteomes" id="UP000235672"/>
    </source>
</evidence>
<evidence type="ECO:0000313" key="2">
    <source>
        <dbReference type="EMBL" id="PMD23155.1"/>
    </source>
</evidence>
<dbReference type="Pfam" id="PF12680">
    <property type="entry name" value="SnoaL_2"/>
    <property type="match status" value="1"/>
</dbReference>
<dbReference type="SUPFAM" id="SSF54427">
    <property type="entry name" value="NTF2-like"/>
    <property type="match status" value="1"/>
</dbReference>
<accession>A0A2J6QA86</accession>
<feature type="domain" description="SnoaL-like" evidence="1">
    <location>
        <begin position="13"/>
        <end position="121"/>
    </location>
</feature>
<dbReference type="EMBL" id="KZ613475">
    <property type="protein sequence ID" value="PMD23155.1"/>
    <property type="molecule type" value="Genomic_DNA"/>
</dbReference>
<dbReference type="OrthoDB" id="3453084at2759"/>
<keyword evidence="3" id="KW-1185">Reference proteome</keyword>
<name>A0A2J6QA86_9HELO</name>
<dbReference type="InterPro" id="IPR037401">
    <property type="entry name" value="SnoaL-like"/>
</dbReference>
<proteinExistence type="predicted"/>
<dbReference type="AlphaFoldDB" id="A0A2J6QA86"/>
<organism evidence="2 3">
    <name type="scientific">Hyaloscypha hepaticicola</name>
    <dbReference type="NCBI Taxonomy" id="2082293"/>
    <lineage>
        <taxon>Eukaryota</taxon>
        <taxon>Fungi</taxon>
        <taxon>Dikarya</taxon>
        <taxon>Ascomycota</taxon>
        <taxon>Pezizomycotina</taxon>
        <taxon>Leotiomycetes</taxon>
        <taxon>Helotiales</taxon>
        <taxon>Hyaloscyphaceae</taxon>
        <taxon>Hyaloscypha</taxon>
    </lineage>
</organism>
<dbReference type="Proteomes" id="UP000235672">
    <property type="component" value="Unassembled WGS sequence"/>
</dbReference>
<protein>
    <recommendedName>
        <fullName evidence="1">SnoaL-like domain-containing protein</fullName>
    </recommendedName>
</protein>
<gene>
    <name evidence="2" type="ORF">NA56DRAFT_747020</name>
</gene>
<evidence type="ECO:0000259" key="1">
    <source>
        <dbReference type="Pfam" id="PF12680"/>
    </source>
</evidence>
<reference evidence="2 3" key="1">
    <citation type="submission" date="2016-05" db="EMBL/GenBank/DDBJ databases">
        <title>A degradative enzymes factory behind the ericoid mycorrhizal symbiosis.</title>
        <authorList>
            <consortium name="DOE Joint Genome Institute"/>
            <person name="Martino E."/>
            <person name="Morin E."/>
            <person name="Grelet G."/>
            <person name="Kuo A."/>
            <person name="Kohler A."/>
            <person name="Daghino S."/>
            <person name="Barry K."/>
            <person name="Choi C."/>
            <person name="Cichocki N."/>
            <person name="Clum A."/>
            <person name="Copeland A."/>
            <person name="Hainaut M."/>
            <person name="Haridas S."/>
            <person name="Labutti K."/>
            <person name="Lindquist E."/>
            <person name="Lipzen A."/>
            <person name="Khouja H.-R."/>
            <person name="Murat C."/>
            <person name="Ohm R."/>
            <person name="Olson A."/>
            <person name="Spatafora J."/>
            <person name="Veneault-Fourrey C."/>
            <person name="Henrissat B."/>
            <person name="Grigoriev I."/>
            <person name="Martin F."/>
            <person name="Perotto S."/>
        </authorList>
    </citation>
    <scope>NUCLEOTIDE SEQUENCE [LARGE SCALE GENOMIC DNA]</scope>
    <source>
        <strain evidence="2 3">UAMH 7357</strain>
    </source>
</reference>